<dbReference type="AlphaFoldDB" id="A0AA35PEX8"/>
<gene>
    <name evidence="1" type="ORF">PODLI_1B021944</name>
</gene>
<reference evidence="1" key="1">
    <citation type="submission" date="2022-12" db="EMBL/GenBank/DDBJ databases">
        <authorList>
            <person name="Alioto T."/>
            <person name="Alioto T."/>
            <person name="Gomez Garrido J."/>
        </authorList>
    </citation>
    <scope>NUCLEOTIDE SEQUENCE</scope>
</reference>
<dbReference type="Proteomes" id="UP001178461">
    <property type="component" value="Chromosome 10"/>
</dbReference>
<sequence>MITQRLQTRDAILSYLTFSFKAAALLHPAPTTGSLHRFALCSNPEMEIVMKPS</sequence>
<dbReference type="EMBL" id="OX395135">
    <property type="protein sequence ID" value="CAI5785784.1"/>
    <property type="molecule type" value="Genomic_DNA"/>
</dbReference>
<evidence type="ECO:0000313" key="2">
    <source>
        <dbReference type="Proteomes" id="UP001178461"/>
    </source>
</evidence>
<name>A0AA35PEX8_9SAUR</name>
<keyword evidence="2" id="KW-1185">Reference proteome</keyword>
<proteinExistence type="predicted"/>
<organism evidence="1 2">
    <name type="scientific">Podarcis lilfordi</name>
    <name type="common">Lilford's wall lizard</name>
    <dbReference type="NCBI Taxonomy" id="74358"/>
    <lineage>
        <taxon>Eukaryota</taxon>
        <taxon>Metazoa</taxon>
        <taxon>Chordata</taxon>
        <taxon>Craniata</taxon>
        <taxon>Vertebrata</taxon>
        <taxon>Euteleostomi</taxon>
        <taxon>Lepidosauria</taxon>
        <taxon>Squamata</taxon>
        <taxon>Bifurcata</taxon>
        <taxon>Unidentata</taxon>
        <taxon>Episquamata</taxon>
        <taxon>Laterata</taxon>
        <taxon>Lacertibaenia</taxon>
        <taxon>Lacertidae</taxon>
        <taxon>Podarcis</taxon>
    </lineage>
</organism>
<protein>
    <submittedName>
        <fullName evidence="1">Uncharacterized protein</fullName>
    </submittedName>
</protein>
<evidence type="ECO:0000313" key="1">
    <source>
        <dbReference type="EMBL" id="CAI5785784.1"/>
    </source>
</evidence>
<accession>A0AA35PEX8</accession>